<dbReference type="Pfam" id="PF09326">
    <property type="entry name" value="NADH_dhqG_C"/>
    <property type="match status" value="1"/>
</dbReference>
<organism evidence="12">
    <name type="scientific">Glaucocystis nostochinearum</name>
    <dbReference type="NCBI Taxonomy" id="38271"/>
    <lineage>
        <taxon>Eukaryota</taxon>
        <taxon>Glaucocystophyceae</taxon>
        <taxon>Glaucocystales</taxon>
        <taxon>Glaucocystaceae</taxon>
        <taxon>Glaucocystis</taxon>
    </lineage>
</organism>
<comment type="similarity">
    <text evidence="2">Belongs to the complex I 75 kDa subunit family.</text>
</comment>
<gene>
    <name evidence="12" type="primary">nad11</name>
</gene>
<geneLocation type="mitochondrion" evidence="12"/>
<dbReference type="InterPro" id="IPR006963">
    <property type="entry name" value="Mopterin_OxRdtase_4Fe-4S_dom"/>
</dbReference>
<comment type="cofactor">
    <cofactor evidence="1">
        <name>[4Fe-4S] cluster</name>
        <dbReference type="ChEBI" id="CHEBI:49883"/>
    </cofactor>
</comment>
<evidence type="ECO:0000256" key="10">
    <source>
        <dbReference type="SAM" id="Phobius"/>
    </source>
</evidence>
<keyword evidence="10" id="KW-1133">Transmembrane helix</keyword>
<dbReference type="AlphaFoldDB" id="E9P6C0"/>
<dbReference type="Pfam" id="PF22151">
    <property type="entry name" value="Fer4_NDSU1"/>
    <property type="match status" value="1"/>
</dbReference>
<dbReference type="PROSITE" id="PS51669">
    <property type="entry name" value="4FE4S_MOW_BIS_MGD"/>
    <property type="match status" value="1"/>
</dbReference>
<evidence type="ECO:0000259" key="11">
    <source>
        <dbReference type="PROSITE" id="PS51669"/>
    </source>
</evidence>
<keyword evidence="3" id="KW-0004">4Fe-4S</keyword>
<evidence type="ECO:0000256" key="2">
    <source>
        <dbReference type="ARBA" id="ARBA00005404"/>
    </source>
</evidence>
<keyword evidence="5" id="KW-1278">Translocase</keyword>
<evidence type="ECO:0000256" key="5">
    <source>
        <dbReference type="ARBA" id="ARBA00022967"/>
    </source>
</evidence>
<reference evidence="12" key="1">
    <citation type="submission" date="2011-01" db="EMBL/GenBank/DDBJ databases">
        <authorList>
            <person name="Lang B.F."/>
            <person name="Burger G.B."/>
        </authorList>
    </citation>
    <scope>NUCLEOTIDE SEQUENCE</scope>
    <source>
        <strain evidence="12">UTEX 64</strain>
    </source>
</reference>
<dbReference type="Gene3D" id="3.30.200.210">
    <property type="match status" value="1"/>
</dbReference>
<feature type="domain" description="4Fe-4S Mo/W bis-MGD-type" evidence="11">
    <location>
        <begin position="55"/>
        <end position="111"/>
    </location>
</feature>
<proteinExistence type="inferred from homology"/>
<comment type="cofactor">
    <cofactor evidence="9">
        <name>[2Fe-2S] cluster</name>
        <dbReference type="ChEBI" id="CHEBI:190135"/>
    </cofactor>
</comment>
<dbReference type="PANTHER" id="PTHR43105:SF13">
    <property type="entry name" value="NADH-UBIQUINONE OXIDOREDUCTASE 75 KDA SUBUNIT, MITOCHONDRIAL"/>
    <property type="match status" value="1"/>
</dbReference>
<dbReference type="GO" id="GO:0051539">
    <property type="term" value="F:4 iron, 4 sulfur cluster binding"/>
    <property type="evidence" value="ECO:0007669"/>
    <property type="project" value="UniProtKB-KW"/>
</dbReference>
<dbReference type="GO" id="GO:0016020">
    <property type="term" value="C:membrane"/>
    <property type="evidence" value="ECO:0007669"/>
    <property type="project" value="TreeGrafter"/>
</dbReference>
<keyword evidence="4" id="KW-0479">Metal-binding</keyword>
<evidence type="ECO:0000313" key="12">
    <source>
        <dbReference type="EMBL" id="ADW83104.1"/>
    </source>
</evidence>
<keyword evidence="8" id="KW-0520">NAD</keyword>
<dbReference type="EMBL" id="HQ908425">
    <property type="protein sequence ID" value="ADW83104.1"/>
    <property type="molecule type" value="Genomic_DNA"/>
</dbReference>
<evidence type="ECO:0000256" key="8">
    <source>
        <dbReference type="ARBA" id="ARBA00023027"/>
    </source>
</evidence>
<dbReference type="Gene3D" id="3.40.50.740">
    <property type="match status" value="1"/>
</dbReference>
<dbReference type="EC" id="1.6.5.3" evidence="12"/>
<evidence type="ECO:0000256" key="1">
    <source>
        <dbReference type="ARBA" id="ARBA00001966"/>
    </source>
</evidence>
<evidence type="ECO:0000256" key="7">
    <source>
        <dbReference type="ARBA" id="ARBA00023014"/>
    </source>
</evidence>
<keyword evidence="12" id="KW-0496">Mitochondrion</keyword>
<keyword evidence="10" id="KW-0812">Transmembrane</keyword>
<dbReference type="RefSeq" id="YP_004222732.1">
    <property type="nucleotide sequence ID" value="NC_015117.1"/>
</dbReference>
<keyword evidence="10" id="KW-0472">Membrane</keyword>
<dbReference type="Pfam" id="PF00384">
    <property type="entry name" value="Molybdopterin"/>
    <property type="match status" value="1"/>
</dbReference>
<dbReference type="SUPFAM" id="SSF53706">
    <property type="entry name" value="Formate dehydrogenase/DMSO reductase, domains 1-3"/>
    <property type="match status" value="1"/>
</dbReference>
<dbReference type="InterPro" id="IPR015405">
    <property type="entry name" value="NDUFS1-like_C"/>
</dbReference>
<evidence type="ECO:0000256" key="9">
    <source>
        <dbReference type="ARBA" id="ARBA00034078"/>
    </source>
</evidence>
<keyword evidence="6" id="KW-0408">Iron</keyword>
<dbReference type="GeneID" id="10210840"/>
<evidence type="ECO:0000256" key="4">
    <source>
        <dbReference type="ARBA" id="ARBA00022723"/>
    </source>
</evidence>
<sequence>MHTLDFEICLLTFLFSINLLFYLFLLFKKVNIFYYYKKGALTSKPYAFKNRSWELKSFETIDVLDSLGSNIKIDVRGDTIMRILPRSNININEEWITDKTRFSYDGLKSQRLQSPLLKNTINNFIEISWEKAFKEFYKNLPQQNFNVIKGNLAPYFFLKNKANKAILSNRIYSILGKLIDIEVVTILKELFNKLGTCNIVLGNDSNINIDWRSNYIFNSNLVNLEASDAILLINFNPELDLPLLNNRLRKAYLEKFTKIAIIGECTNLTYPCLNLGNNAEISLIDLAKGKNNFCKILKKAQNPKILISATILNRADSQTVLFLLNYISKKLDIKLDFINLFASEVGIYELGINKTFSLNESNYFIYNIGYDEKKLLLKKNCYIVYQGHHGDIGAESANLIFPSSTFIEKTSSFMNLEGKTQLTKFIFFPPGQAREDWTILKALSDFLDKNLYVYTNKLSLPYFNIKDIRKRFYYISSNLNLVESKNVVNLFNCNNKITLQESHCLNILLNTNFLPIFNNFYFTNSITRASTIMGKCSNFIYKDKNLNF</sequence>
<keyword evidence="7" id="KW-0411">Iron-sulfur</keyword>
<evidence type="ECO:0000256" key="6">
    <source>
        <dbReference type="ARBA" id="ARBA00023004"/>
    </source>
</evidence>
<dbReference type="PANTHER" id="PTHR43105">
    <property type="entry name" value="RESPIRATORY NITRATE REDUCTASE"/>
    <property type="match status" value="1"/>
</dbReference>
<dbReference type="GO" id="GO:0046872">
    <property type="term" value="F:metal ion binding"/>
    <property type="evidence" value="ECO:0007669"/>
    <property type="project" value="UniProtKB-KW"/>
</dbReference>
<feature type="transmembrane region" description="Helical" evidence="10">
    <location>
        <begin position="6"/>
        <end position="27"/>
    </location>
</feature>
<dbReference type="FunFam" id="3.30.200.210:FF:000002">
    <property type="entry name" value="NADH-ubiquinone oxidoreductase 75 kDa subunit"/>
    <property type="match status" value="1"/>
</dbReference>
<keyword evidence="12" id="KW-0560">Oxidoreductase</keyword>
<accession>E9P6C0</accession>
<dbReference type="InterPro" id="IPR006656">
    <property type="entry name" value="Mopterin_OxRdtase"/>
</dbReference>
<evidence type="ECO:0000256" key="3">
    <source>
        <dbReference type="ARBA" id="ARBA00022485"/>
    </source>
</evidence>
<name>E9P6C0_9EUKA</name>
<protein>
    <submittedName>
        <fullName evidence="12">NADH dehydrogenase subunit 11</fullName>
        <ecNumber evidence="12">1.6.5.3</ecNumber>
    </submittedName>
</protein>
<dbReference type="InterPro" id="IPR050123">
    <property type="entry name" value="Prok_molybdopt-oxidoreductase"/>
</dbReference>
<dbReference type="GO" id="GO:0016651">
    <property type="term" value="F:oxidoreductase activity, acting on NAD(P)H"/>
    <property type="evidence" value="ECO:0007669"/>
    <property type="project" value="InterPro"/>
</dbReference>